<organism evidence="2 3">
    <name type="scientific">Pisum sativum</name>
    <name type="common">Garden pea</name>
    <name type="synonym">Lathyrus oleraceus</name>
    <dbReference type="NCBI Taxonomy" id="3888"/>
    <lineage>
        <taxon>Eukaryota</taxon>
        <taxon>Viridiplantae</taxon>
        <taxon>Streptophyta</taxon>
        <taxon>Embryophyta</taxon>
        <taxon>Tracheophyta</taxon>
        <taxon>Spermatophyta</taxon>
        <taxon>Magnoliopsida</taxon>
        <taxon>eudicotyledons</taxon>
        <taxon>Gunneridae</taxon>
        <taxon>Pentapetalae</taxon>
        <taxon>rosids</taxon>
        <taxon>fabids</taxon>
        <taxon>Fabales</taxon>
        <taxon>Fabaceae</taxon>
        <taxon>Papilionoideae</taxon>
        <taxon>50 kb inversion clade</taxon>
        <taxon>NPAAA clade</taxon>
        <taxon>Hologalegina</taxon>
        <taxon>IRL clade</taxon>
        <taxon>Fabeae</taxon>
        <taxon>Lathyrus</taxon>
    </lineage>
</organism>
<comment type="caution">
    <text evidence="2">The sequence shown here is derived from an EMBL/GenBank/DDBJ whole genome shotgun (WGS) entry which is preliminary data.</text>
</comment>
<evidence type="ECO:0008006" key="4">
    <source>
        <dbReference type="Google" id="ProtNLM"/>
    </source>
</evidence>
<evidence type="ECO:0000313" key="3">
    <source>
        <dbReference type="Proteomes" id="UP001058974"/>
    </source>
</evidence>
<feature type="compositionally biased region" description="Polar residues" evidence="1">
    <location>
        <begin position="314"/>
        <end position="329"/>
    </location>
</feature>
<proteinExistence type="predicted"/>
<name>A0A9D4X910_PEA</name>
<accession>A0A9D4X910</accession>
<keyword evidence="3" id="KW-1185">Reference proteome</keyword>
<protein>
    <recommendedName>
        <fullName evidence="4">DUF4283 domain-containing protein</fullName>
    </recommendedName>
</protein>
<evidence type="ECO:0000256" key="1">
    <source>
        <dbReference type="SAM" id="MobiDB-lite"/>
    </source>
</evidence>
<dbReference type="AlphaFoldDB" id="A0A9D4X910"/>
<sequence>MAQHPPPSDNTNPAVYDGPMLFKYVLLQAHSSSSSKLKNVLSERGKVLSIVEDDPNHTWLAHRLVGILEHNMLLRSSSDGDALESFRSLEEGFWNQYFTILTSWSSSLSHAKKEVWLSYRGIPVHACSPKILTKIVGLFGRVVKVDTIITLVVHFETEKVKIVVNECPLLDENVILNFVASSYSVWVVKEPLCDNFIKLLVVDMFNKGDVGVDFDGHTLDEGSDSDSDSEEEGLSDPMLVNMEWDDEGKNVSDAGGERIFYAGDGFAHYGLSCSGASPLHTLKHVTSHSYLVPFMSREIALHENISNAHFPERNPSSRGPSVIENSNTHVGPWTY</sequence>
<feature type="region of interest" description="Disordered" evidence="1">
    <location>
        <begin position="310"/>
        <end position="335"/>
    </location>
</feature>
<evidence type="ECO:0000313" key="2">
    <source>
        <dbReference type="EMBL" id="KAI5415902.1"/>
    </source>
</evidence>
<dbReference type="Proteomes" id="UP001058974">
    <property type="component" value="Chromosome 4"/>
</dbReference>
<dbReference type="Gramene" id="Psat04G0107600-T1">
    <property type="protein sequence ID" value="KAI5415902.1"/>
    <property type="gene ID" value="KIW84_041076"/>
</dbReference>
<gene>
    <name evidence="2" type="ORF">KIW84_041076</name>
</gene>
<reference evidence="2 3" key="1">
    <citation type="journal article" date="2022" name="Nat. Genet.">
        <title>Improved pea reference genome and pan-genome highlight genomic features and evolutionary characteristics.</title>
        <authorList>
            <person name="Yang T."/>
            <person name="Liu R."/>
            <person name="Luo Y."/>
            <person name="Hu S."/>
            <person name="Wang D."/>
            <person name="Wang C."/>
            <person name="Pandey M.K."/>
            <person name="Ge S."/>
            <person name="Xu Q."/>
            <person name="Li N."/>
            <person name="Li G."/>
            <person name="Huang Y."/>
            <person name="Saxena R.K."/>
            <person name="Ji Y."/>
            <person name="Li M."/>
            <person name="Yan X."/>
            <person name="He Y."/>
            <person name="Liu Y."/>
            <person name="Wang X."/>
            <person name="Xiang C."/>
            <person name="Varshney R.K."/>
            <person name="Ding H."/>
            <person name="Gao S."/>
            <person name="Zong X."/>
        </authorList>
    </citation>
    <scope>NUCLEOTIDE SEQUENCE [LARGE SCALE GENOMIC DNA]</scope>
    <source>
        <strain evidence="2 3">cv. Zhongwan 6</strain>
    </source>
</reference>
<dbReference type="EMBL" id="JAMSHJ010000004">
    <property type="protein sequence ID" value="KAI5415902.1"/>
    <property type="molecule type" value="Genomic_DNA"/>
</dbReference>